<feature type="transmembrane region" description="Helical" evidence="2">
    <location>
        <begin position="201"/>
        <end position="219"/>
    </location>
</feature>
<dbReference type="Proteomes" id="UP000295783">
    <property type="component" value="Unassembled WGS sequence"/>
</dbReference>
<feature type="transmembrane region" description="Helical" evidence="2">
    <location>
        <begin position="177"/>
        <end position="195"/>
    </location>
</feature>
<feature type="transmembrane region" description="Helical" evidence="2">
    <location>
        <begin position="44"/>
        <end position="63"/>
    </location>
</feature>
<evidence type="ECO:0000313" key="4">
    <source>
        <dbReference type="EMBL" id="TDQ82345.1"/>
    </source>
</evidence>
<feature type="transmembrane region" description="Helical" evidence="2">
    <location>
        <begin position="124"/>
        <end position="144"/>
    </location>
</feature>
<keyword evidence="5" id="KW-1185">Reference proteome</keyword>
<feature type="region of interest" description="Disordered" evidence="1">
    <location>
        <begin position="1"/>
        <end position="31"/>
    </location>
</feature>
<feature type="transmembrane region" description="Helical" evidence="2">
    <location>
        <begin position="150"/>
        <end position="168"/>
    </location>
</feature>
<evidence type="ECO:0000313" key="5">
    <source>
        <dbReference type="Proteomes" id="UP000295783"/>
    </source>
</evidence>
<dbReference type="EMBL" id="SNYW01000008">
    <property type="protein sequence ID" value="TDQ82345.1"/>
    <property type="molecule type" value="Genomic_DNA"/>
</dbReference>
<dbReference type="InterPro" id="IPR000620">
    <property type="entry name" value="EamA_dom"/>
</dbReference>
<reference evidence="4 5" key="1">
    <citation type="submission" date="2019-03" db="EMBL/GenBank/DDBJ databases">
        <title>Genomic Encyclopedia of Type Strains, Phase III (KMG-III): the genomes of soil and plant-associated and newly described type strains.</title>
        <authorList>
            <person name="Whitman W."/>
        </authorList>
    </citation>
    <scope>NUCLEOTIDE SEQUENCE [LARGE SCALE GENOMIC DNA]</scope>
    <source>
        <strain evidence="4 5">CGMCC 1.7660</strain>
    </source>
</reference>
<feature type="domain" description="EamA" evidence="3">
    <location>
        <begin position="45"/>
        <end position="191"/>
    </location>
</feature>
<evidence type="ECO:0000259" key="3">
    <source>
        <dbReference type="Pfam" id="PF00892"/>
    </source>
</evidence>
<feature type="transmembrane region" description="Helical" evidence="2">
    <location>
        <begin position="259"/>
        <end position="280"/>
    </location>
</feature>
<sequence>MTDRPDMDVTGGEAGKPLSPDPAPAPLPPLPSARERQLAADRPLYGILCLIGAGMIFSVFNAIVKHLGQELPVLEVAWGRYVFHLVFALGYAAIAARMTGLGSPLTWSQRWGNSLRSRRPGLQFLRSLLMLATTLLFFLALTYIDLATATAIAFVEPMVITILSFLILKETVGLRRWSAVIIGFVGVLIVVRPGFGMAHAAVLLPVLSASCGAGYNVLTRIAARHDGNATSLFYSALVGCVVLSACMPFVWQAPSWDQWLLLGAIGVTGGAAHTLVIRAFSFASASIVAPFIYVQLLWAMAIGYVWFDSWPILTTWIGAGIIIATGIYTAHRERVRARQKALSQKG</sequence>
<comment type="caution">
    <text evidence="4">The sequence shown here is derived from an EMBL/GenBank/DDBJ whole genome shotgun (WGS) entry which is preliminary data.</text>
</comment>
<dbReference type="InterPro" id="IPR037185">
    <property type="entry name" value="EmrE-like"/>
</dbReference>
<dbReference type="PANTHER" id="PTHR22911:SF103">
    <property type="entry name" value="BLR2811 PROTEIN"/>
    <property type="match status" value="1"/>
</dbReference>
<protein>
    <submittedName>
        <fullName evidence="4">Drug/metabolite transporter (DMT)-like permease</fullName>
    </submittedName>
</protein>
<feature type="transmembrane region" description="Helical" evidence="2">
    <location>
        <begin position="83"/>
        <end position="103"/>
    </location>
</feature>
<dbReference type="RefSeq" id="WP_133613634.1">
    <property type="nucleotide sequence ID" value="NZ_SNYW01000008.1"/>
</dbReference>
<dbReference type="Pfam" id="PF00892">
    <property type="entry name" value="EamA"/>
    <property type="match status" value="2"/>
</dbReference>
<feature type="transmembrane region" description="Helical" evidence="2">
    <location>
        <begin position="313"/>
        <end position="330"/>
    </location>
</feature>
<feature type="transmembrane region" description="Helical" evidence="2">
    <location>
        <begin position="287"/>
        <end position="307"/>
    </location>
</feature>
<accession>A0A4R6WXL3</accession>
<proteinExistence type="predicted"/>
<dbReference type="GO" id="GO:0016020">
    <property type="term" value="C:membrane"/>
    <property type="evidence" value="ECO:0007669"/>
    <property type="project" value="InterPro"/>
</dbReference>
<keyword evidence="2" id="KW-0812">Transmembrane</keyword>
<dbReference type="SUPFAM" id="SSF103481">
    <property type="entry name" value="Multidrug resistance efflux transporter EmrE"/>
    <property type="match status" value="2"/>
</dbReference>
<evidence type="ECO:0000256" key="1">
    <source>
        <dbReference type="SAM" id="MobiDB-lite"/>
    </source>
</evidence>
<dbReference type="AlphaFoldDB" id="A0A4R6WXL3"/>
<feature type="transmembrane region" description="Helical" evidence="2">
    <location>
        <begin position="231"/>
        <end position="253"/>
    </location>
</feature>
<keyword evidence="2" id="KW-0472">Membrane</keyword>
<organism evidence="4 5">
    <name type="scientific">Dongia mobilis</name>
    <dbReference type="NCBI Taxonomy" id="578943"/>
    <lineage>
        <taxon>Bacteria</taxon>
        <taxon>Pseudomonadati</taxon>
        <taxon>Pseudomonadota</taxon>
        <taxon>Alphaproteobacteria</taxon>
        <taxon>Rhodospirillales</taxon>
        <taxon>Dongiaceae</taxon>
        <taxon>Dongia</taxon>
    </lineage>
</organism>
<keyword evidence="2" id="KW-1133">Transmembrane helix</keyword>
<gene>
    <name evidence="4" type="ORF">A8950_2168</name>
</gene>
<dbReference type="PANTHER" id="PTHR22911">
    <property type="entry name" value="ACYL-MALONYL CONDENSING ENZYME-RELATED"/>
    <property type="match status" value="1"/>
</dbReference>
<name>A0A4R6WXL3_9PROT</name>
<dbReference type="OrthoDB" id="9812899at2"/>
<feature type="domain" description="EamA" evidence="3">
    <location>
        <begin position="201"/>
        <end position="324"/>
    </location>
</feature>
<feature type="compositionally biased region" description="Pro residues" evidence="1">
    <location>
        <begin position="19"/>
        <end position="31"/>
    </location>
</feature>
<evidence type="ECO:0000256" key="2">
    <source>
        <dbReference type="SAM" id="Phobius"/>
    </source>
</evidence>